<feature type="compositionally biased region" description="Basic and acidic residues" evidence="1">
    <location>
        <begin position="1"/>
        <end position="14"/>
    </location>
</feature>
<feature type="region of interest" description="Disordered" evidence="1">
    <location>
        <begin position="1"/>
        <end position="35"/>
    </location>
</feature>
<keyword evidence="2" id="KW-1133">Transmembrane helix</keyword>
<organism evidence="3 4">
    <name type="scientific">Patellaria atrata CBS 101060</name>
    <dbReference type="NCBI Taxonomy" id="1346257"/>
    <lineage>
        <taxon>Eukaryota</taxon>
        <taxon>Fungi</taxon>
        <taxon>Dikarya</taxon>
        <taxon>Ascomycota</taxon>
        <taxon>Pezizomycotina</taxon>
        <taxon>Dothideomycetes</taxon>
        <taxon>Dothideomycetes incertae sedis</taxon>
        <taxon>Patellariales</taxon>
        <taxon>Patellariaceae</taxon>
        <taxon>Patellaria</taxon>
    </lineage>
</organism>
<reference evidence="3" key="1">
    <citation type="journal article" date="2020" name="Stud. Mycol.">
        <title>101 Dothideomycetes genomes: a test case for predicting lifestyles and emergence of pathogens.</title>
        <authorList>
            <person name="Haridas S."/>
            <person name="Albert R."/>
            <person name="Binder M."/>
            <person name="Bloem J."/>
            <person name="Labutti K."/>
            <person name="Salamov A."/>
            <person name="Andreopoulos B."/>
            <person name="Baker S."/>
            <person name="Barry K."/>
            <person name="Bills G."/>
            <person name="Bluhm B."/>
            <person name="Cannon C."/>
            <person name="Castanera R."/>
            <person name="Culley D."/>
            <person name="Daum C."/>
            <person name="Ezra D."/>
            <person name="Gonzalez J."/>
            <person name="Henrissat B."/>
            <person name="Kuo A."/>
            <person name="Liang C."/>
            <person name="Lipzen A."/>
            <person name="Lutzoni F."/>
            <person name="Magnuson J."/>
            <person name="Mondo S."/>
            <person name="Nolan M."/>
            <person name="Ohm R."/>
            <person name="Pangilinan J."/>
            <person name="Park H.-J."/>
            <person name="Ramirez L."/>
            <person name="Alfaro M."/>
            <person name="Sun H."/>
            <person name="Tritt A."/>
            <person name="Yoshinaga Y."/>
            <person name="Zwiers L.-H."/>
            <person name="Turgeon B."/>
            <person name="Goodwin S."/>
            <person name="Spatafora J."/>
            <person name="Crous P."/>
            <person name="Grigoriev I."/>
        </authorList>
    </citation>
    <scope>NUCLEOTIDE SEQUENCE</scope>
    <source>
        <strain evidence="3">CBS 101060</strain>
    </source>
</reference>
<gene>
    <name evidence="3" type="ORF">M501DRAFT_1011763</name>
</gene>
<feature type="compositionally biased region" description="Polar residues" evidence="1">
    <location>
        <begin position="19"/>
        <end position="31"/>
    </location>
</feature>
<keyword evidence="2" id="KW-0472">Membrane</keyword>
<proteinExistence type="predicted"/>
<evidence type="ECO:0008006" key="5">
    <source>
        <dbReference type="Google" id="ProtNLM"/>
    </source>
</evidence>
<dbReference type="PANTHER" id="PTHR37488:SF1">
    <property type="entry name" value="DUF1275 DOMAIN PROTEIN"/>
    <property type="match status" value="1"/>
</dbReference>
<dbReference type="InterPro" id="IPR010699">
    <property type="entry name" value="DUF1275"/>
</dbReference>
<keyword evidence="2" id="KW-0812">Transmembrane</keyword>
<protein>
    <recommendedName>
        <fullName evidence="5">DUF1275 domain protein</fullName>
    </recommendedName>
</protein>
<feature type="transmembrane region" description="Helical" evidence="2">
    <location>
        <begin position="130"/>
        <end position="150"/>
    </location>
</feature>
<accession>A0A9P4S8P0</accession>
<evidence type="ECO:0000313" key="3">
    <source>
        <dbReference type="EMBL" id="KAF2838118.1"/>
    </source>
</evidence>
<feature type="transmembrane region" description="Helical" evidence="2">
    <location>
        <begin position="54"/>
        <end position="79"/>
    </location>
</feature>
<comment type="caution">
    <text evidence="3">The sequence shown here is derived from an EMBL/GenBank/DDBJ whole genome shotgun (WGS) entry which is preliminary data.</text>
</comment>
<dbReference type="Proteomes" id="UP000799429">
    <property type="component" value="Unassembled WGS sequence"/>
</dbReference>
<evidence type="ECO:0000256" key="2">
    <source>
        <dbReference type="SAM" id="Phobius"/>
    </source>
</evidence>
<dbReference type="OrthoDB" id="5288586at2759"/>
<dbReference type="AlphaFoldDB" id="A0A9P4S8P0"/>
<dbReference type="PANTHER" id="PTHR37488">
    <property type="entry name" value="DUF1275 DOMAIN-CONTAINING PROTEIN"/>
    <property type="match status" value="1"/>
</dbReference>
<evidence type="ECO:0000256" key="1">
    <source>
        <dbReference type="SAM" id="MobiDB-lite"/>
    </source>
</evidence>
<dbReference type="Pfam" id="PF06912">
    <property type="entry name" value="DUF1275"/>
    <property type="match status" value="1"/>
</dbReference>
<feature type="transmembrane region" description="Helical" evidence="2">
    <location>
        <begin position="99"/>
        <end position="118"/>
    </location>
</feature>
<evidence type="ECO:0000313" key="4">
    <source>
        <dbReference type="Proteomes" id="UP000799429"/>
    </source>
</evidence>
<name>A0A9P4S8P0_9PEZI</name>
<feature type="transmembrane region" description="Helical" evidence="2">
    <location>
        <begin position="222"/>
        <end position="239"/>
    </location>
</feature>
<dbReference type="EMBL" id="MU006097">
    <property type="protein sequence ID" value="KAF2838118.1"/>
    <property type="molecule type" value="Genomic_DNA"/>
</dbReference>
<keyword evidence="4" id="KW-1185">Reference proteome</keyword>
<feature type="transmembrane region" description="Helical" evidence="2">
    <location>
        <begin position="246"/>
        <end position="266"/>
    </location>
</feature>
<sequence>MNGQSGRDRIRLGEDEATNEGSPLLHTNPQKGNRRDKLQQHMNAHVSRAWADMALLGCYVITGLLDSSAISIWGAFVSMQTGNTVYLGLGVVRPSESDRWIKSVISIASFCLGSTFFSNFHRYFTPRKRWVLVVSFTIQLLIIIMAALIVEFGGSTDNGLQWQVVLPLMSVAFQSSGQAVASRVLEQGSFTSVVLTSTYCDLFSDQNLLSGIGQNPTRNRRVAAPALLLLGAVFGGLWSESRYGMAAALWTAVILKFLVISAWVVWPAESNLDDDSL</sequence>